<evidence type="ECO:0000313" key="3">
    <source>
        <dbReference type="Proteomes" id="UP000250235"/>
    </source>
</evidence>
<reference evidence="2 3" key="1">
    <citation type="journal article" date="2015" name="Proc. Natl. Acad. Sci. U.S.A.">
        <title>The resurrection genome of Boea hygrometrica: A blueprint for survival of dehydration.</title>
        <authorList>
            <person name="Xiao L."/>
            <person name="Yang G."/>
            <person name="Zhang L."/>
            <person name="Yang X."/>
            <person name="Zhao S."/>
            <person name="Ji Z."/>
            <person name="Zhou Q."/>
            <person name="Hu M."/>
            <person name="Wang Y."/>
            <person name="Chen M."/>
            <person name="Xu Y."/>
            <person name="Jin H."/>
            <person name="Xiao X."/>
            <person name="Hu G."/>
            <person name="Bao F."/>
            <person name="Hu Y."/>
            <person name="Wan P."/>
            <person name="Li L."/>
            <person name="Deng X."/>
            <person name="Kuang T."/>
            <person name="Xiang C."/>
            <person name="Zhu J.K."/>
            <person name="Oliver M.J."/>
            <person name="He Y."/>
        </authorList>
    </citation>
    <scope>NUCLEOTIDE SEQUENCE [LARGE SCALE GENOMIC DNA]</scope>
    <source>
        <strain evidence="3">cv. XS01</strain>
    </source>
</reference>
<dbReference type="Proteomes" id="UP000250235">
    <property type="component" value="Unassembled WGS sequence"/>
</dbReference>
<sequence length="98" mass="10586">MTGSSKLFHSCIPCAGNQKIKIADGTLSAIVGQGSIVISQTIIVISQTITLHNVLYVPNLSCNLLSISKLTRDLMRAAQFSSNLCVFQELDSGKDWQC</sequence>
<organism evidence="2 3">
    <name type="scientific">Dorcoceras hygrometricum</name>
    <dbReference type="NCBI Taxonomy" id="472368"/>
    <lineage>
        <taxon>Eukaryota</taxon>
        <taxon>Viridiplantae</taxon>
        <taxon>Streptophyta</taxon>
        <taxon>Embryophyta</taxon>
        <taxon>Tracheophyta</taxon>
        <taxon>Spermatophyta</taxon>
        <taxon>Magnoliopsida</taxon>
        <taxon>eudicotyledons</taxon>
        <taxon>Gunneridae</taxon>
        <taxon>Pentapetalae</taxon>
        <taxon>asterids</taxon>
        <taxon>lamiids</taxon>
        <taxon>Lamiales</taxon>
        <taxon>Gesneriaceae</taxon>
        <taxon>Didymocarpoideae</taxon>
        <taxon>Trichosporeae</taxon>
        <taxon>Loxocarpinae</taxon>
        <taxon>Dorcoceras</taxon>
    </lineage>
</organism>
<accession>A0A2Z7CDV7</accession>
<gene>
    <name evidence="2" type="ORF">F511_37687</name>
</gene>
<evidence type="ECO:0000259" key="1">
    <source>
        <dbReference type="Pfam" id="PF22936"/>
    </source>
</evidence>
<protein>
    <recommendedName>
        <fullName evidence="1">Retrovirus-related Pol polyprotein from transposon TNT 1-94-like beta-barrel domain-containing protein</fullName>
    </recommendedName>
</protein>
<dbReference type="EMBL" id="KQ999005">
    <property type="protein sequence ID" value="KZV42538.1"/>
    <property type="molecule type" value="Genomic_DNA"/>
</dbReference>
<feature type="domain" description="Retrovirus-related Pol polyprotein from transposon TNT 1-94-like beta-barrel" evidence="1">
    <location>
        <begin position="1"/>
        <end position="72"/>
    </location>
</feature>
<dbReference type="OrthoDB" id="1938972at2759"/>
<proteinExistence type="predicted"/>
<dbReference type="InterPro" id="IPR054722">
    <property type="entry name" value="PolX-like_BBD"/>
</dbReference>
<dbReference type="Pfam" id="PF22936">
    <property type="entry name" value="Pol_BBD"/>
    <property type="match status" value="1"/>
</dbReference>
<name>A0A2Z7CDV7_9LAMI</name>
<keyword evidence="3" id="KW-1185">Reference proteome</keyword>
<evidence type="ECO:0000313" key="2">
    <source>
        <dbReference type="EMBL" id="KZV42538.1"/>
    </source>
</evidence>
<dbReference type="AlphaFoldDB" id="A0A2Z7CDV7"/>